<dbReference type="VEuPathDB" id="FungiDB:FUN_022356"/>
<dbReference type="VEuPathDB" id="FungiDB:RhiirFUN_012927"/>
<evidence type="ECO:0000256" key="1">
    <source>
        <dbReference type="SAM" id="MobiDB-lite"/>
    </source>
</evidence>
<sequence>MPKQHIIENKYPTLQRTNISNISSLLISNEIPLNTLNNNIINNQENLPPKYISSHNVNTRALRKNNIDDIDNQNILNRPSRDMTERIEDNFQDFDFNNKNTLLSDDFSFPLIRPNSPTMSDNSSNSDDDNTDGVNFTQITSDSKKYYDVDSILPGYTGDSGPYFPSLTAMWMFIWFTKNSIGTHAYHELVKIIRHPKFKADEVPYSVTTLKKIHKGLPLLPFTGKFVPIDLKNTPSKTLPLKKTYNFSIKNHISRIINNPTLMPKMYFGPGVEKKERIEIWHGDLWKESPLFGETSIVINDGRITGIVMIDESLPDRFFRIQTTRTFYELPGTLKSKERYQRLQLHNELWLEEIRSTIKIQDLIRHVNVWIKDDNTPHLPTFEFSIQEIIYTFNGRQKIHLYFDDFGAFNKAYHTLGGIYIQLGNMSRELQKKLRNHFLIGFVPFGEEFEDTIEEFISDMKELQNGIPMMIKDEQVWISAGFGMGTVDLPQGNDMVGIKRHNSEYGCRTCKVSQSQLSDADFDIFQNGRYHHLTNRIYDEIKTARNSTTKKNIAQEHGLCLNPNILDDLARDHHLQTPQDPFHCLARLARRLLDHLFNHELERSGLDALHSTWLIFEMPRNWKRIQSPITHLDSY</sequence>
<protein>
    <submittedName>
        <fullName evidence="2">Uncharacterized protein</fullName>
    </submittedName>
</protein>
<accession>A0A2N1MSM0</accession>
<proteinExistence type="predicted"/>
<dbReference type="VEuPathDB" id="FungiDB:RhiirA1_515098"/>
<reference evidence="2 3" key="2">
    <citation type="submission" date="2017-10" db="EMBL/GenBank/DDBJ databases">
        <title>Extensive intraspecific genome diversity in a model arbuscular mycorrhizal fungus.</title>
        <authorList>
            <person name="Chen E.C.H."/>
            <person name="Morin E."/>
            <person name="Baudet D."/>
            <person name="Noel J."/>
            <person name="Ndikumana S."/>
            <person name="Charron P."/>
            <person name="St-Onge C."/>
            <person name="Giorgi J."/>
            <person name="Grigoriev I.V."/>
            <person name="Roux C."/>
            <person name="Martin F.M."/>
            <person name="Corradi N."/>
        </authorList>
    </citation>
    <scope>NUCLEOTIDE SEQUENCE [LARGE SCALE GENOMIC DNA]</scope>
    <source>
        <strain evidence="2 3">C2</strain>
    </source>
</reference>
<gene>
    <name evidence="2" type="ORF">RhiirC2_854188</name>
</gene>
<feature type="compositionally biased region" description="Low complexity" evidence="1">
    <location>
        <begin position="114"/>
        <end position="125"/>
    </location>
</feature>
<dbReference type="VEuPathDB" id="FungiDB:FUN_022355"/>
<dbReference type="Proteomes" id="UP000233469">
    <property type="component" value="Unassembled WGS sequence"/>
</dbReference>
<organism evidence="2 3">
    <name type="scientific">Rhizophagus irregularis</name>
    <dbReference type="NCBI Taxonomy" id="588596"/>
    <lineage>
        <taxon>Eukaryota</taxon>
        <taxon>Fungi</taxon>
        <taxon>Fungi incertae sedis</taxon>
        <taxon>Mucoromycota</taxon>
        <taxon>Glomeromycotina</taxon>
        <taxon>Glomeromycetes</taxon>
        <taxon>Glomerales</taxon>
        <taxon>Glomeraceae</taxon>
        <taxon>Rhizophagus</taxon>
    </lineage>
</organism>
<name>A0A2N1MSM0_9GLOM</name>
<evidence type="ECO:0000313" key="2">
    <source>
        <dbReference type="EMBL" id="PKK64613.1"/>
    </source>
</evidence>
<comment type="caution">
    <text evidence="2">The sequence shown here is derived from an EMBL/GenBank/DDBJ whole genome shotgun (WGS) entry which is preliminary data.</text>
</comment>
<reference evidence="2 3" key="1">
    <citation type="submission" date="2016-04" db="EMBL/GenBank/DDBJ databases">
        <title>Genome analyses suggest a sexual origin of heterokaryosis in a supposedly ancient asexual fungus.</title>
        <authorList>
            <person name="Ropars J."/>
            <person name="Sedzielewska K."/>
            <person name="Noel J."/>
            <person name="Charron P."/>
            <person name="Farinelli L."/>
            <person name="Marton T."/>
            <person name="Kruger M."/>
            <person name="Pelin A."/>
            <person name="Brachmann A."/>
            <person name="Corradi N."/>
        </authorList>
    </citation>
    <scope>NUCLEOTIDE SEQUENCE [LARGE SCALE GENOMIC DNA]</scope>
    <source>
        <strain evidence="2 3">C2</strain>
    </source>
</reference>
<dbReference type="AlphaFoldDB" id="A0A2N1MSM0"/>
<dbReference type="EMBL" id="LLXL01001406">
    <property type="protein sequence ID" value="PKK64613.1"/>
    <property type="molecule type" value="Genomic_DNA"/>
</dbReference>
<evidence type="ECO:0000313" key="3">
    <source>
        <dbReference type="Proteomes" id="UP000233469"/>
    </source>
</evidence>
<feature type="region of interest" description="Disordered" evidence="1">
    <location>
        <begin position="114"/>
        <end position="133"/>
    </location>
</feature>